<keyword evidence="1" id="KW-0812">Transmembrane</keyword>
<evidence type="ECO:0000256" key="1">
    <source>
        <dbReference type="SAM" id="Phobius"/>
    </source>
</evidence>
<protein>
    <recommendedName>
        <fullName evidence="4">GerMN domain-containing protein</fullName>
    </recommendedName>
</protein>
<keyword evidence="1" id="KW-0472">Membrane</keyword>
<evidence type="ECO:0000313" key="3">
    <source>
        <dbReference type="Proteomes" id="UP000595224"/>
    </source>
</evidence>
<proteinExistence type="predicted"/>
<dbReference type="EMBL" id="CP064936">
    <property type="protein sequence ID" value="QQA00175.1"/>
    <property type="molecule type" value="Genomic_DNA"/>
</dbReference>
<evidence type="ECO:0000313" key="2">
    <source>
        <dbReference type="EMBL" id="QQA00175.1"/>
    </source>
</evidence>
<gene>
    <name evidence="2" type="ORF">IWA51_07760</name>
</gene>
<evidence type="ECO:0008006" key="4">
    <source>
        <dbReference type="Google" id="ProtNLM"/>
    </source>
</evidence>
<dbReference type="Proteomes" id="UP000595224">
    <property type="component" value="Chromosome"/>
</dbReference>
<organism evidence="2 3">
    <name type="scientific">Treponema peruense</name>
    <dbReference type="NCBI Taxonomy" id="2787628"/>
    <lineage>
        <taxon>Bacteria</taxon>
        <taxon>Pseudomonadati</taxon>
        <taxon>Spirochaetota</taxon>
        <taxon>Spirochaetia</taxon>
        <taxon>Spirochaetales</taxon>
        <taxon>Treponemataceae</taxon>
        <taxon>Treponema</taxon>
    </lineage>
</organism>
<keyword evidence="3" id="KW-1185">Reference proteome</keyword>
<reference evidence="2 3" key="1">
    <citation type="submission" date="2020-11" db="EMBL/GenBank/DDBJ databases">
        <title>Treponema Peruensis nv. sp., first commensal Treponema isolated from human feces.</title>
        <authorList>
            <person name="Belkhou C."/>
            <person name="Raes J."/>
        </authorList>
    </citation>
    <scope>NUCLEOTIDE SEQUENCE [LARGE SCALE GENOMIC DNA]</scope>
    <source>
        <strain evidence="2 3">RCC2812</strain>
    </source>
</reference>
<feature type="transmembrane region" description="Helical" evidence="1">
    <location>
        <begin position="12"/>
        <end position="31"/>
    </location>
</feature>
<dbReference type="RefSeq" id="WP_198442017.1">
    <property type="nucleotide sequence ID" value="NZ_CBCSHE010000001.1"/>
</dbReference>
<sequence length="152" mass="17097">MKTELKKKFLPNIALGIFFGSMLFSVCMYLISGIQPYRVYYFRSFDSDSVFSETRRAVAKPESGELEYYIDDILLGPITNRYKPLFAPGTSVEFCIKKGKELHLGLTAQALKPDSETCSIPDGVELLKKNIVSNFTNIKKIHIYIGGRPAGE</sequence>
<dbReference type="AlphaFoldDB" id="A0A7T3V4S4"/>
<accession>A0A7T3V4S4</accession>
<name>A0A7T3V4S4_9SPIR</name>
<keyword evidence="1" id="KW-1133">Transmembrane helix</keyword>
<dbReference type="KEGG" id="tper:IWA51_07760"/>